<sequence>MARIDYYLFPLSPFTYLAGSRLEEIAARHGVDIEYKPFALPKVFEAHGTPALPQRHEARKSYRMTEIRRIAATHGLPVNIQPRHFPTNPVPACTAIISAQMVARDSGRGDVGKLAQNFLRACWVEEKDIAEDHIVRECLEAAGFDAGIADRDMLSAVEIYEKNTQDALDIGVFGAPTYYCDHELFWGQDRLEYLDRKLAGG</sequence>
<dbReference type="PANTHER" id="PTHR42943:SF2">
    <property type="entry name" value="GLUTATHIONE S-TRANSFERASE KAPPA 1"/>
    <property type="match status" value="1"/>
</dbReference>
<dbReference type="Proteomes" id="UP000474957">
    <property type="component" value="Unassembled WGS sequence"/>
</dbReference>
<dbReference type="SUPFAM" id="SSF52833">
    <property type="entry name" value="Thioredoxin-like"/>
    <property type="match status" value="1"/>
</dbReference>
<dbReference type="InterPro" id="IPR044087">
    <property type="entry name" value="NahD-like"/>
</dbReference>
<organism evidence="4 5">
    <name type="scientific">Halovulum marinum</name>
    <dbReference type="NCBI Taxonomy" id="2662447"/>
    <lineage>
        <taxon>Bacteria</taxon>
        <taxon>Pseudomonadati</taxon>
        <taxon>Pseudomonadota</taxon>
        <taxon>Alphaproteobacteria</taxon>
        <taxon>Rhodobacterales</taxon>
        <taxon>Paracoccaceae</taxon>
        <taxon>Halovulum</taxon>
    </lineage>
</organism>
<dbReference type="EC" id="5.99.1.4" evidence="1"/>
<feature type="domain" description="DSBA-like thioredoxin" evidence="3">
    <location>
        <begin position="11"/>
        <end position="198"/>
    </location>
</feature>
<accession>A0A6L5YZJ7</accession>
<dbReference type="AlphaFoldDB" id="A0A6L5YZJ7"/>
<dbReference type="GO" id="GO:0004364">
    <property type="term" value="F:glutathione transferase activity"/>
    <property type="evidence" value="ECO:0007669"/>
    <property type="project" value="TreeGrafter"/>
</dbReference>
<comment type="catalytic activity">
    <reaction evidence="1">
        <text>2-hydroxychromene-2-carboxylate = (3E)-4-(2-hydroxyphenyl)-2-oxobut-3-enoate</text>
        <dbReference type="Rhea" id="RHEA:27401"/>
        <dbReference type="ChEBI" id="CHEBI:59350"/>
        <dbReference type="ChEBI" id="CHEBI:59353"/>
        <dbReference type="EC" id="5.99.1.4"/>
    </reaction>
</comment>
<dbReference type="InterPro" id="IPR001853">
    <property type="entry name" value="DSBA-like_thioredoxin_dom"/>
</dbReference>
<dbReference type="GO" id="GO:1901170">
    <property type="term" value="P:naphthalene catabolic process"/>
    <property type="evidence" value="ECO:0007669"/>
    <property type="project" value="InterPro"/>
</dbReference>
<dbReference type="Pfam" id="PF01323">
    <property type="entry name" value="DSBA"/>
    <property type="match status" value="1"/>
</dbReference>
<dbReference type="RefSeq" id="WP_154446150.1">
    <property type="nucleotide sequence ID" value="NZ_WIND01000005.1"/>
</dbReference>
<evidence type="ECO:0000313" key="5">
    <source>
        <dbReference type="Proteomes" id="UP000474957"/>
    </source>
</evidence>
<name>A0A6L5YZJ7_9RHOB</name>
<reference evidence="4 5" key="1">
    <citation type="submission" date="2019-10" db="EMBL/GenBank/DDBJ databases">
        <title>Cognatihalovulum marinum gen. nov. sp. nov., a new member of the family Rhodobacteraceae isolated from deep seawater of the Northwest Indian Ocean.</title>
        <authorList>
            <person name="Ruan C."/>
            <person name="Wang J."/>
            <person name="Zheng X."/>
            <person name="Song L."/>
            <person name="Zhu Y."/>
            <person name="Huang Y."/>
            <person name="Lu Z."/>
            <person name="Du W."/>
            <person name="Huang L."/>
            <person name="Dai X."/>
        </authorList>
    </citation>
    <scope>NUCLEOTIDE SEQUENCE [LARGE SCALE GENOMIC DNA]</scope>
    <source>
        <strain evidence="4 5">2CG4</strain>
    </source>
</reference>
<evidence type="ECO:0000313" key="4">
    <source>
        <dbReference type="EMBL" id="MSU89658.1"/>
    </source>
</evidence>
<dbReference type="PANTHER" id="PTHR42943">
    <property type="entry name" value="GLUTATHIONE S-TRANSFERASE KAPPA"/>
    <property type="match status" value="1"/>
</dbReference>
<dbReference type="PIRSF" id="PIRSF006386">
    <property type="entry name" value="HCCAis_GSTk"/>
    <property type="match status" value="1"/>
</dbReference>
<gene>
    <name evidence="4" type="ORF">GE300_08510</name>
</gene>
<dbReference type="InterPro" id="IPR051924">
    <property type="entry name" value="GST_Kappa/NadH"/>
</dbReference>
<proteinExistence type="inferred from homology"/>
<dbReference type="GO" id="GO:0018845">
    <property type="term" value="F:2-hydroxychromene-2-carboxylate isomerase activity"/>
    <property type="evidence" value="ECO:0007669"/>
    <property type="project" value="UniProtKB-UniRule"/>
</dbReference>
<comment type="caution">
    <text evidence="4">The sequence shown here is derived from an EMBL/GenBank/DDBJ whole genome shotgun (WGS) entry which is preliminary data.</text>
</comment>
<dbReference type="Gene3D" id="3.40.30.10">
    <property type="entry name" value="Glutaredoxin"/>
    <property type="match status" value="1"/>
</dbReference>
<evidence type="ECO:0000256" key="2">
    <source>
        <dbReference type="PIRSR" id="PIRSR006386-1"/>
    </source>
</evidence>
<protein>
    <recommendedName>
        <fullName evidence="1">2-hydroxychromene-2-carboxylate isomerase</fullName>
        <ecNumber evidence="1">5.99.1.4</ecNumber>
    </recommendedName>
</protein>
<keyword evidence="1 4" id="KW-0413">Isomerase</keyword>
<dbReference type="InterPro" id="IPR014440">
    <property type="entry name" value="HCCAis_GSTk"/>
</dbReference>
<dbReference type="CDD" id="cd03022">
    <property type="entry name" value="DsbA_HCCA_Iso"/>
    <property type="match status" value="1"/>
</dbReference>
<comment type="similarity">
    <text evidence="1">Belongs to the GST superfamily. NadH family.</text>
</comment>
<dbReference type="EMBL" id="WIND01000005">
    <property type="protein sequence ID" value="MSU89658.1"/>
    <property type="molecule type" value="Genomic_DNA"/>
</dbReference>
<evidence type="ECO:0000259" key="3">
    <source>
        <dbReference type="Pfam" id="PF01323"/>
    </source>
</evidence>
<dbReference type="GO" id="GO:0006749">
    <property type="term" value="P:glutathione metabolic process"/>
    <property type="evidence" value="ECO:0007669"/>
    <property type="project" value="TreeGrafter"/>
</dbReference>
<keyword evidence="5" id="KW-1185">Reference proteome</keyword>
<dbReference type="GO" id="GO:0004602">
    <property type="term" value="F:glutathione peroxidase activity"/>
    <property type="evidence" value="ECO:0007669"/>
    <property type="project" value="TreeGrafter"/>
</dbReference>
<feature type="active site" description="Nucleophile" evidence="2">
    <location>
        <position position="12"/>
    </location>
</feature>
<dbReference type="InterPro" id="IPR036249">
    <property type="entry name" value="Thioredoxin-like_sf"/>
</dbReference>
<evidence type="ECO:0000256" key="1">
    <source>
        <dbReference type="PIRNR" id="PIRNR006386"/>
    </source>
</evidence>